<dbReference type="Pfam" id="PF00079">
    <property type="entry name" value="Serpin"/>
    <property type="match status" value="1"/>
</dbReference>
<dbReference type="InterPro" id="IPR036186">
    <property type="entry name" value="Serpin_sf"/>
</dbReference>
<comment type="caution">
    <text evidence="6">The sequence shown here is derived from an EMBL/GenBank/DDBJ whole genome shotgun (WGS) entry which is preliminary data.</text>
</comment>
<evidence type="ECO:0000256" key="4">
    <source>
        <dbReference type="SAM" id="SignalP"/>
    </source>
</evidence>
<evidence type="ECO:0000313" key="6">
    <source>
        <dbReference type="EMBL" id="CAB3237850.1"/>
    </source>
</evidence>
<comment type="similarity">
    <text evidence="3">Belongs to the serpin family.</text>
</comment>
<dbReference type="InterPro" id="IPR023795">
    <property type="entry name" value="Serpin_CS"/>
</dbReference>
<dbReference type="Proteomes" id="UP000494106">
    <property type="component" value="Unassembled WGS sequence"/>
</dbReference>
<feature type="chain" id="PRO_5035793267" description="Serpin domain-containing protein" evidence="4">
    <location>
        <begin position="19"/>
        <end position="426"/>
    </location>
</feature>
<reference evidence="6 7" key="1">
    <citation type="submission" date="2020-04" db="EMBL/GenBank/DDBJ databases">
        <authorList>
            <person name="Wallbank WR R."/>
            <person name="Pardo Diaz C."/>
            <person name="Kozak K."/>
            <person name="Martin S."/>
            <person name="Jiggins C."/>
            <person name="Moest M."/>
            <person name="Warren A I."/>
            <person name="Byers J.R.P. K."/>
            <person name="Montejo-Kovacevich G."/>
            <person name="Yen C E."/>
        </authorList>
    </citation>
    <scope>NUCLEOTIDE SEQUENCE [LARGE SCALE GENOMIC DNA]</scope>
</reference>
<dbReference type="SUPFAM" id="SSF56574">
    <property type="entry name" value="Serpins"/>
    <property type="match status" value="1"/>
</dbReference>
<feature type="signal peptide" evidence="4">
    <location>
        <begin position="1"/>
        <end position="18"/>
    </location>
</feature>
<dbReference type="GO" id="GO:0004867">
    <property type="term" value="F:serine-type endopeptidase inhibitor activity"/>
    <property type="evidence" value="ECO:0007669"/>
    <property type="project" value="UniProtKB-KW"/>
</dbReference>
<dbReference type="PANTHER" id="PTHR11461:SF367">
    <property type="entry name" value="GH21475P-RELATED"/>
    <property type="match status" value="1"/>
</dbReference>
<keyword evidence="2" id="KW-0722">Serine protease inhibitor</keyword>
<dbReference type="SMART" id="SM00093">
    <property type="entry name" value="SERPIN"/>
    <property type="match status" value="1"/>
</dbReference>
<dbReference type="Gene3D" id="2.30.39.10">
    <property type="entry name" value="Alpha-1-antitrypsin, domain 1"/>
    <property type="match status" value="1"/>
</dbReference>
<dbReference type="InterPro" id="IPR042178">
    <property type="entry name" value="Serpin_sf_1"/>
</dbReference>
<keyword evidence="7" id="KW-1185">Reference proteome</keyword>
<dbReference type="EMBL" id="CADEBC010000495">
    <property type="protein sequence ID" value="CAB3237850.1"/>
    <property type="molecule type" value="Genomic_DNA"/>
</dbReference>
<feature type="domain" description="Serpin" evidence="5">
    <location>
        <begin position="58"/>
        <end position="423"/>
    </location>
</feature>
<dbReference type="PANTHER" id="PTHR11461">
    <property type="entry name" value="SERINE PROTEASE INHIBITOR, SERPIN"/>
    <property type="match status" value="1"/>
</dbReference>
<evidence type="ECO:0000256" key="3">
    <source>
        <dbReference type="RuleBase" id="RU000411"/>
    </source>
</evidence>
<dbReference type="InterPro" id="IPR023796">
    <property type="entry name" value="Serpin_dom"/>
</dbReference>
<evidence type="ECO:0000259" key="5">
    <source>
        <dbReference type="SMART" id="SM00093"/>
    </source>
</evidence>
<accession>A0A8S0ZZD8</accession>
<organism evidence="6 7">
    <name type="scientific">Arctia plantaginis</name>
    <name type="common">Wood tiger moth</name>
    <name type="synonym">Phalaena plantaginis</name>
    <dbReference type="NCBI Taxonomy" id="874455"/>
    <lineage>
        <taxon>Eukaryota</taxon>
        <taxon>Metazoa</taxon>
        <taxon>Ecdysozoa</taxon>
        <taxon>Arthropoda</taxon>
        <taxon>Hexapoda</taxon>
        <taxon>Insecta</taxon>
        <taxon>Pterygota</taxon>
        <taxon>Neoptera</taxon>
        <taxon>Endopterygota</taxon>
        <taxon>Lepidoptera</taxon>
        <taxon>Glossata</taxon>
        <taxon>Ditrysia</taxon>
        <taxon>Noctuoidea</taxon>
        <taxon>Erebidae</taxon>
        <taxon>Arctiinae</taxon>
        <taxon>Arctia</taxon>
    </lineage>
</organism>
<dbReference type="Gene3D" id="3.30.497.10">
    <property type="entry name" value="Antithrombin, subunit I, domain 2"/>
    <property type="match status" value="1"/>
</dbReference>
<name>A0A8S0ZZD8_ARCPL</name>
<dbReference type="AlphaFoldDB" id="A0A8S0ZZD8"/>
<dbReference type="PROSITE" id="PS00284">
    <property type="entry name" value="SERPIN"/>
    <property type="match status" value="1"/>
</dbReference>
<dbReference type="InterPro" id="IPR042185">
    <property type="entry name" value="Serpin_sf_2"/>
</dbReference>
<proteinExistence type="inferred from homology"/>
<evidence type="ECO:0000256" key="2">
    <source>
        <dbReference type="ARBA" id="ARBA00022900"/>
    </source>
</evidence>
<gene>
    <name evidence="6" type="ORF">APLA_LOCUS7182</name>
</gene>
<evidence type="ECO:0000256" key="1">
    <source>
        <dbReference type="ARBA" id="ARBA00022690"/>
    </source>
</evidence>
<sequence>MKFLVVIVTLCVAHGIHGQGLIGSLVGGATNVIGNILGGGRNDPCSRNVIEDYREAQSHFFKTLYAKVAARSDNHFVFSPITIWLSLSALAEGAEPIVQSQVLTSLSLPQEKCIRNKFYEIALRVEESGRDVSFERRRCLVIDEFLEVNPTWSKYVTNYGLLAVVAAPIKSSPEATSERLKKFLETRFDINFKGNSILIDRLDYEGLWSTAFDDSNTYKAPFYNDLGVQIGTVDMMKAKKYVRVAHVPFMHTKVLELPVGFKGRYTMLIVVGTGNNILKNAFELFLGSIFKVFSLLQMSLVPVEIEVPKFTMSSEFDVRIALEEIGINGFWNDPAATGYVSKPAALPGNFIQHTSVKIDSGGVDPVSPSKGGLLPGLVDLAANTASDVASAVGHNFVANRPFMYALLETKTQTCIFAGAFARPTVQ</sequence>
<evidence type="ECO:0000313" key="7">
    <source>
        <dbReference type="Proteomes" id="UP000494106"/>
    </source>
</evidence>
<dbReference type="OrthoDB" id="671595at2759"/>
<keyword evidence="4" id="KW-0732">Signal</keyword>
<keyword evidence="1" id="KW-0646">Protease inhibitor</keyword>
<dbReference type="InterPro" id="IPR000215">
    <property type="entry name" value="Serpin_fam"/>
</dbReference>
<protein>
    <recommendedName>
        <fullName evidence="5">Serpin domain-containing protein</fullName>
    </recommendedName>
</protein>
<dbReference type="GO" id="GO:0005615">
    <property type="term" value="C:extracellular space"/>
    <property type="evidence" value="ECO:0007669"/>
    <property type="project" value="InterPro"/>
</dbReference>